<feature type="domain" description="Alcohol dehydrogenase iron-type/glycerol dehydrogenase GldA" evidence="4">
    <location>
        <begin position="8"/>
        <end position="174"/>
    </location>
</feature>
<dbReference type="CDD" id="cd08194">
    <property type="entry name" value="Fe-ADH-like"/>
    <property type="match status" value="1"/>
</dbReference>
<dbReference type="InterPro" id="IPR056798">
    <property type="entry name" value="ADH_Fe_C"/>
</dbReference>
<accession>A0A2N5X1L3</accession>
<organism evidence="6 7">
    <name type="scientific">Pseudohalioglobus lutimaris</name>
    <dbReference type="NCBI Taxonomy" id="1737061"/>
    <lineage>
        <taxon>Bacteria</taxon>
        <taxon>Pseudomonadati</taxon>
        <taxon>Pseudomonadota</taxon>
        <taxon>Gammaproteobacteria</taxon>
        <taxon>Cellvibrionales</taxon>
        <taxon>Halieaceae</taxon>
        <taxon>Pseudohalioglobus</taxon>
    </lineage>
</organism>
<dbReference type="FunFam" id="1.20.1090.10:FF:000001">
    <property type="entry name" value="Aldehyde-alcohol dehydrogenase"/>
    <property type="match status" value="1"/>
</dbReference>
<dbReference type="InterPro" id="IPR039697">
    <property type="entry name" value="Alcohol_dehydrogenase_Fe"/>
</dbReference>
<dbReference type="Gene3D" id="1.20.1090.10">
    <property type="entry name" value="Dehydroquinate synthase-like - alpha domain"/>
    <property type="match status" value="1"/>
</dbReference>
<dbReference type="RefSeq" id="WP_101518250.1">
    <property type="nucleotide sequence ID" value="NZ_PKUS01000015.1"/>
</dbReference>
<evidence type="ECO:0000259" key="4">
    <source>
        <dbReference type="Pfam" id="PF00465"/>
    </source>
</evidence>
<keyword evidence="3" id="KW-0560">Oxidoreductase</keyword>
<protein>
    <submittedName>
        <fullName evidence="6">Alcohol dehydrogenase</fullName>
    </submittedName>
</protein>
<dbReference type="PANTHER" id="PTHR11496">
    <property type="entry name" value="ALCOHOL DEHYDROGENASE"/>
    <property type="match status" value="1"/>
</dbReference>
<dbReference type="OrthoDB" id="9815791at2"/>
<name>A0A2N5X1L3_9GAMM</name>
<feature type="domain" description="Fe-containing alcohol dehydrogenase-like C-terminal" evidence="5">
    <location>
        <begin position="186"/>
        <end position="383"/>
    </location>
</feature>
<dbReference type="Gene3D" id="3.40.50.1970">
    <property type="match status" value="1"/>
</dbReference>
<evidence type="ECO:0000256" key="1">
    <source>
        <dbReference type="ARBA" id="ARBA00001962"/>
    </source>
</evidence>
<evidence type="ECO:0000259" key="5">
    <source>
        <dbReference type="Pfam" id="PF25137"/>
    </source>
</evidence>
<evidence type="ECO:0000313" key="6">
    <source>
        <dbReference type="EMBL" id="PLW68376.1"/>
    </source>
</evidence>
<dbReference type="SUPFAM" id="SSF56796">
    <property type="entry name" value="Dehydroquinate synthase-like"/>
    <property type="match status" value="1"/>
</dbReference>
<dbReference type="AlphaFoldDB" id="A0A2N5X1L3"/>
<gene>
    <name evidence="6" type="ORF">C0039_12605</name>
</gene>
<reference evidence="6 7" key="1">
    <citation type="submission" date="2018-01" db="EMBL/GenBank/DDBJ databases">
        <title>The draft genome sequence of Halioglobus lutimaris HF004.</title>
        <authorList>
            <person name="Du Z.-J."/>
            <person name="Shi M.-J."/>
        </authorList>
    </citation>
    <scope>NUCLEOTIDE SEQUENCE [LARGE SCALE GENOMIC DNA]</scope>
    <source>
        <strain evidence="6 7">HF004</strain>
    </source>
</reference>
<dbReference type="InterPro" id="IPR001670">
    <property type="entry name" value="ADH_Fe/GldA"/>
</dbReference>
<sequence length="390" mass="40397">MTANINLPRILRVGAGASNEVATALAQLGLSRPLLVTDPFMVQCGYAERITAVLTTAGMPCGLFADSVPDPTTDSIDAGLVVLRAGNYDCLVALGGGSSIDTAKALAVMAERQGPMRDYKVPVQIDSGLPVLAIPTTAGTGSEATRAAVISDSQSSEKMLCMGLGLMPVAALVDYELTLTMPYRLTADTGIDSLCHALEAYVSRKSNPFTDGIALTAMATISRHIRTACAEPDNRVAREAMMLAATQGGMAFSNASVTLIHGMSRPIGGLYHVPHGLSNAMLLPEVTAWSVGHASARYATAARAMGLAGDGDADSLALDKLTAGLRQLNADLSVPTPGEYGIDEASWTASLALMADQALASGSPANNPRIPEAAEIVALYQRVWAGPARA</sequence>
<comment type="cofactor">
    <cofactor evidence="1">
        <name>Fe cation</name>
        <dbReference type="ChEBI" id="CHEBI:24875"/>
    </cofactor>
</comment>
<dbReference type="FunFam" id="3.40.50.1970:FF:000003">
    <property type="entry name" value="Alcohol dehydrogenase, iron-containing"/>
    <property type="match status" value="1"/>
</dbReference>
<dbReference type="Pfam" id="PF00465">
    <property type="entry name" value="Fe-ADH"/>
    <property type="match status" value="1"/>
</dbReference>
<keyword evidence="7" id="KW-1185">Reference proteome</keyword>
<evidence type="ECO:0000256" key="2">
    <source>
        <dbReference type="ARBA" id="ARBA00007358"/>
    </source>
</evidence>
<dbReference type="GO" id="GO:0004022">
    <property type="term" value="F:alcohol dehydrogenase (NAD+) activity"/>
    <property type="evidence" value="ECO:0007669"/>
    <property type="project" value="TreeGrafter"/>
</dbReference>
<comment type="caution">
    <text evidence="6">The sequence shown here is derived from an EMBL/GenBank/DDBJ whole genome shotgun (WGS) entry which is preliminary data.</text>
</comment>
<evidence type="ECO:0000256" key="3">
    <source>
        <dbReference type="ARBA" id="ARBA00023002"/>
    </source>
</evidence>
<dbReference type="EMBL" id="PKUS01000015">
    <property type="protein sequence ID" value="PLW68376.1"/>
    <property type="molecule type" value="Genomic_DNA"/>
</dbReference>
<evidence type="ECO:0000313" key="7">
    <source>
        <dbReference type="Proteomes" id="UP000235005"/>
    </source>
</evidence>
<comment type="similarity">
    <text evidence="2">Belongs to the iron-containing alcohol dehydrogenase family.</text>
</comment>
<dbReference type="Pfam" id="PF25137">
    <property type="entry name" value="ADH_Fe_C"/>
    <property type="match status" value="1"/>
</dbReference>
<dbReference type="PANTHER" id="PTHR11496:SF102">
    <property type="entry name" value="ALCOHOL DEHYDROGENASE 4"/>
    <property type="match status" value="1"/>
</dbReference>
<proteinExistence type="inferred from homology"/>
<dbReference type="GO" id="GO:0046872">
    <property type="term" value="F:metal ion binding"/>
    <property type="evidence" value="ECO:0007669"/>
    <property type="project" value="InterPro"/>
</dbReference>
<dbReference type="Proteomes" id="UP000235005">
    <property type="component" value="Unassembled WGS sequence"/>
</dbReference>